<dbReference type="Proteomes" id="UP000694941">
    <property type="component" value="Unplaced"/>
</dbReference>
<dbReference type="PANTHER" id="PTHR11252">
    <property type="entry name" value="POLYRIBONUCLEOTIDE NUCLEOTIDYLTRANSFERASE"/>
    <property type="match status" value="1"/>
</dbReference>
<evidence type="ECO:0000256" key="1">
    <source>
        <dbReference type="ARBA" id="ARBA00022884"/>
    </source>
</evidence>
<feature type="non-terminal residue" evidence="4">
    <location>
        <position position="177"/>
    </location>
</feature>
<sequence length="177" mass="19109">CDGRKLTELRDINCEVDLFKPLHGSALFQRGQTQVLCNVAFDSLDSVFRADPISVITGGLKEKNFMLHYEFPPYATNETGRSGPVGRREIGHGALAEKALRPLIPSDFPFTIRLTSEVLESNGSSSMATVCGGSLALMDSGVPLSSQAAGVAVGLMSQPDPKNSYELQDYRILTDIS</sequence>
<dbReference type="InterPro" id="IPR020568">
    <property type="entry name" value="Ribosomal_Su5_D2-typ_SF"/>
</dbReference>
<gene>
    <name evidence="4" type="primary">LOC106477214</name>
</gene>
<dbReference type="InterPro" id="IPR001247">
    <property type="entry name" value="ExoRNase_PH_dom1"/>
</dbReference>
<keyword evidence="1" id="KW-0694">RNA-binding</keyword>
<dbReference type="GeneID" id="106477214"/>
<dbReference type="RefSeq" id="XP_013793259.1">
    <property type="nucleotide sequence ID" value="XM_013937805.1"/>
</dbReference>
<keyword evidence="3" id="KW-1185">Reference proteome</keyword>
<feature type="non-terminal residue" evidence="4">
    <location>
        <position position="1"/>
    </location>
</feature>
<evidence type="ECO:0000313" key="4">
    <source>
        <dbReference type="RefSeq" id="XP_013793259.1"/>
    </source>
</evidence>
<reference evidence="4" key="1">
    <citation type="submission" date="2025-08" db="UniProtKB">
        <authorList>
            <consortium name="RefSeq"/>
        </authorList>
    </citation>
    <scope>IDENTIFICATION</scope>
    <source>
        <tissue evidence="4">Muscle</tissue>
    </source>
</reference>
<proteinExistence type="predicted"/>
<protein>
    <submittedName>
        <fullName evidence="4">Polyribonucleotide nucleotidyltransferase 1, mitochondrial-like</fullName>
    </submittedName>
</protein>
<feature type="domain" description="Exoribonuclease phosphorolytic" evidence="2">
    <location>
        <begin position="8"/>
        <end position="143"/>
    </location>
</feature>
<dbReference type="SUPFAM" id="SSF54211">
    <property type="entry name" value="Ribosomal protein S5 domain 2-like"/>
    <property type="match status" value="1"/>
</dbReference>
<evidence type="ECO:0000259" key="2">
    <source>
        <dbReference type="Pfam" id="PF01138"/>
    </source>
</evidence>
<dbReference type="PANTHER" id="PTHR11252:SF0">
    <property type="entry name" value="POLYRIBONUCLEOTIDE NUCLEOTIDYLTRANSFERASE 1, MITOCHONDRIAL"/>
    <property type="match status" value="1"/>
</dbReference>
<organism evidence="3 4">
    <name type="scientific">Limulus polyphemus</name>
    <name type="common">Atlantic horseshoe crab</name>
    <dbReference type="NCBI Taxonomy" id="6850"/>
    <lineage>
        <taxon>Eukaryota</taxon>
        <taxon>Metazoa</taxon>
        <taxon>Ecdysozoa</taxon>
        <taxon>Arthropoda</taxon>
        <taxon>Chelicerata</taxon>
        <taxon>Merostomata</taxon>
        <taxon>Xiphosura</taxon>
        <taxon>Limulidae</taxon>
        <taxon>Limulus</taxon>
    </lineage>
</organism>
<dbReference type="Gene3D" id="3.30.230.70">
    <property type="entry name" value="GHMP Kinase, N-terminal domain"/>
    <property type="match status" value="1"/>
</dbReference>
<accession>A0ABM1C2X8</accession>
<dbReference type="InterPro" id="IPR027408">
    <property type="entry name" value="PNPase/RNase_PH_dom_sf"/>
</dbReference>
<name>A0ABM1C2X8_LIMPO</name>
<dbReference type="InterPro" id="IPR012162">
    <property type="entry name" value="PNPase"/>
</dbReference>
<dbReference type="Pfam" id="PF01138">
    <property type="entry name" value="RNase_PH"/>
    <property type="match status" value="1"/>
</dbReference>
<evidence type="ECO:0000313" key="3">
    <source>
        <dbReference type="Proteomes" id="UP000694941"/>
    </source>
</evidence>